<keyword evidence="3" id="KW-1185">Reference proteome</keyword>
<evidence type="ECO:0000313" key="2">
    <source>
        <dbReference type="EMBL" id="QZN99743.1"/>
    </source>
</evidence>
<accession>A0A9E6R819</accession>
<proteinExistence type="predicted"/>
<dbReference type="RefSeq" id="WP_261402849.1">
    <property type="nucleotide sequence ID" value="NZ_CP081869.1"/>
</dbReference>
<dbReference type="Proteomes" id="UP000825701">
    <property type="component" value="Chromosome"/>
</dbReference>
<dbReference type="AlphaFoldDB" id="A0A9E6R819"/>
<gene>
    <name evidence="2" type="ORF">K6K41_24255</name>
</gene>
<organism evidence="2 3">
    <name type="scientific">Chenggangzhangella methanolivorans</name>
    <dbReference type="NCBI Taxonomy" id="1437009"/>
    <lineage>
        <taxon>Bacteria</taxon>
        <taxon>Pseudomonadati</taxon>
        <taxon>Pseudomonadota</taxon>
        <taxon>Alphaproteobacteria</taxon>
        <taxon>Hyphomicrobiales</taxon>
        <taxon>Methylopilaceae</taxon>
        <taxon>Chenggangzhangella</taxon>
    </lineage>
</organism>
<evidence type="ECO:0000313" key="3">
    <source>
        <dbReference type="Proteomes" id="UP000825701"/>
    </source>
</evidence>
<protein>
    <submittedName>
        <fullName evidence="2">Uncharacterized protein</fullName>
    </submittedName>
</protein>
<reference evidence="2" key="1">
    <citation type="submission" date="2021-08" db="EMBL/GenBank/DDBJ databases">
        <authorList>
            <person name="Zhang H."/>
            <person name="Xu M."/>
            <person name="Yu Z."/>
            <person name="Yang L."/>
            <person name="Cai Y."/>
        </authorList>
    </citation>
    <scope>NUCLEOTIDE SEQUENCE</scope>
    <source>
        <strain evidence="2">CHL1</strain>
    </source>
</reference>
<dbReference type="EMBL" id="CP081869">
    <property type="protein sequence ID" value="QZN99743.1"/>
    <property type="molecule type" value="Genomic_DNA"/>
</dbReference>
<feature type="region of interest" description="Disordered" evidence="1">
    <location>
        <begin position="74"/>
        <end position="93"/>
    </location>
</feature>
<name>A0A9E6R819_9HYPH</name>
<dbReference type="KEGG" id="cmet:K6K41_24255"/>
<evidence type="ECO:0000256" key="1">
    <source>
        <dbReference type="SAM" id="MobiDB-lite"/>
    </source>
</evidence>
<sequence>MIINNSSSIQSPNGVNVAGLNGAANQVSISKSIVDATTGSAVKVATGSAVLLDGSRLSGLGAIDLDVAPGANARSFGNNVIGSGNPTSALSLK</sequence>
<feature type="compositionally biased region" description="Polar residues" evidence="1">
    <location>
        <begin position="75"/>
        <end position="93"/>
    </location>
</feature>